<feature type="domain" description="Extradiol ring-cleavage dioxygenase class III enzyme subunit B" evidence="1">
    <location>
        <begin position="7"/>
        <end position="248"/>
    </location>
</feature>
<dbReference type="SUPFAM" id="SSF53213">
    <property type="entry name" value="LigB-like"/>
    <property type="match status" value="1"/>
</dbReference>
<dbReference type="InterPro" id="IPR004183">
    <property type="entry name" value="Xdiol_dOase_suB"/>
</dbReference>
<dbReference type="EMBL" id="UINC01034537">
    <property type="protein sequence ID" value="SVB25535.1"/>
    <property type="molecule type" value="Genomic_DNA"/>
</dbReference>
<reference evidence="2" key="1">
    <citation type="submission" date="2018-05" db="EMBL/GenBank/DDBJ databases">
        <authorList>
            <person name="Lanie J.A."/>
            <person name="Ng W.-L."/>
            <person name="Kazmierczak K.M."/>
            <person name="Andrzejewski T.M."/>
            <person name="Davidsen T.M."/>
            <person name="Wayne K.J."/>
            <person name="Tettelin H."/>
            <person name="Glass J.I."/>
            <person name="Rusch D."/>
            <person name="Podicherti R."/>
            <person name="Tsui H.-C.T."/>
            <person name="Winkler M.E."/>
        </authorList>
    </citation>
    <scope>NUCLEOTIDE SEQUENCE</scope>
</reference>
<accession>A0A382CHI3</accession>
<name>A0A382CHI3_9ZZZZ</name>
<proteinExistence type="predicted"/>
<gene>
    <name evidence="2" type="ORF">METZ01_LOCUS178389</name>
</gene>
<protein>
    <recommendedName>
        <fullName evidence="1">Extradiol ring-cleavage dioxygenase class III enzyme subunit B domain-containing protein</fullName>
    </recommendedName>
</protein>
<evidence type="ECO:0000259" key="1">
    <source>
        <dbReference type="Pfam" id="PF02900"/>
    </source>
</evidence>
<sequence>MAKLVLAAGVPHPPRLAREMQDAPEQLRGGALFEQVAGYFEAAAPDVIIELDSDHFVQFFYANVPAFCVGLAEESEGPAEIWCPMPQYTVKGDVKMGKGLLGYGLKSNFDLAAAEELRLDHSMMVPLHFLNPNMEIPVIPLYVNGFASPTPTARRTFSMGRMLRKFIDQWDENKRVAILASGCFAMDVGGPLRGWTDDNWVGTVTDLLENGKYESLARRATAQRMADAGNNSTELLNWIGLTGAVGENRPLFVENDEGSGYAVWDLEGGRK</sequence>
<dbReference type="Pfam" id="PF02900">
    <property type="entry name" value="LigB"/>
    <property type="match status" value="1"/>
</dbReference>
<dbReference type="Gene3D" id="3.40.830.10">
    <property type="entry name" value="LigB-like"/>
    <property type="match status" value="1"/>
</dbReference>
<dbReference type="AlphaFoldDB" id="A0A382CHI3"/>
<evidence type="ECO:0000313" key="2">
    <source>
        <dbReference type="EMBL" id="SVB25535.1"/>
    </source>
</evidence>
<dbReference type="GO" id="GO:0016702">
    <property type="term" value="F:oxidoreductase activity, acting on single donors with incorporation of molecular oxygen, incorporation of two atoms of oxygen"/>
    <property type="evidence" value="ECO:0007669"/>
    <property type="project" value="UniProtKB-ARBA"/>
</dbReference>
<dbReference type="GO" id="GO:0008198">
    <property type="term" value="F:ferrous iron binding"/>
    <property type="evidence" value="ECO:0007669"/>
    <property type="project" value="InterPro"/>
</dbReference>
<organism evidence="2">
    <name type="scientific">marine metagenome</name>
    <dbReference type="NCBI Taxonomy" id="408172"/>
    <lineage>
        <taxon>unclassified sequences</taxon>
        <taxon>metagenomes</taxon>
        <taxon>ecological metagenomes</taxon>
    </lineage>
</organism>